<keyword evidence="2" id="KW-1185">Reference proteome</keyword>
<accession>A0AAP0ET84</accession>
<evidence type="ECO:0000313" key="1">
    <source>
        <dbReference type="EMBL" id="KAK9096437.1"/>
    </source>
</evidence>
<proteinExistence type="predicted"/>
<name>A0AAP0ET84_9MAGN</name>
<reference evidence="1 2" key="1">
    <citation type="submission" date="2024-01" db="EMBL/GenBank/DDBJ databases">
        <title>Genome assemblies of Stephania.</title>
        <authorList>
            <person name="Yang L."/>
        </authorList>
    </citation>
    <scope>NUCLEOTIDE SEQUENCE [LARGE SCALE GENOMIC DNA]</scope>
    <source>
        <strain evidence="1">QJT</strain>
        <tissue evidence="1">Leaf</tissue>
    </source>
</reference>
<dbReference type="AlphaFoldDB" id="A0AAP0ET84"/>
<gene>
    <name evidence="1" type="ORF">Sjap_021934</name>
</gene>
<sequence>MSPWRLGRCGHAVTLFHHGTFKISQYFSHIMPLPKTLRVAPWLLNPKVHLIASSAERVFPNFRTLLARHRDPPLLDGFCALLTCQKVIGAEAAIGWILCIADVLEGDWRFGDDAVDVAERDWKRVEVVTCCEGRWRHMAVCDRLELEIAPCWTSRGATRGGQLCWRIARVRAKIWETVRTRISRKLTFWREETTVLSTCLDMSGADGADGLCGLLSLAESAVCDASRRMEF</sequence>
<dbReference type="EMBL" id="JBBNAE010000009">
    <property type="protein sequence ID" value="KAK9096437.1"/>
    <property type="molecule type" value="Genomic_DNA"/>
</dbReference>
<dbReference type="Proteomes" id="UP001417504">
    <property type="component" value="Unassembled WGS sequence"/>
</dbReference>
<organism evidence="1 2">
    <name type="scientific">Stephania japonica</name>
    <dbReference type="NCBI Taxonomy" id="461633"/>
    <lineage>
        <taxon>Eukaryota</taxon>
        <taxon>Viridiplantae</taxon>
        <taxon>Streptophyta</taxon>
        <taxon>Embryophyta</taxon>
        <taxon>Tracheophyta</taxon>
        <taxon>Spermatophyta</taxon>
        <taxon>Magnoliopsida</taxon>
        <taxon>Ranunculales</taxon>
        <taxon>Menispermaceae</taxon>
        <taxon>Menispermoideae</taxon>
        <taxon>Cissampelideae</taxon>
        <taxon>Stephania</taxon>
    </lineage>
</organism>
<protein>
    <submittedName>
        <fullName evidence="1">Uncharacterized protein</fullName>
    </submittedName>
</protein>
<evidence type="ECO:0000313" key="2">
    <source>
        <dbReference type="Proteomes" id="UP001417504"/>
    </source>
</evidence>
<comment type="caution">
    <text evidence="1">The sequence shown here is derived from an EMBL/GenBank/DDBJ whole genome shotgun (WGS) entry which is preliminary data.</text>
</comment>